<dbReference type="PANTHER" id="PTHR46672">
    <property type="entry name" value="OS08G0495500 PROTEIN-RELATED"/>
    <property type="match status" value="1"/>
</dbReference>
<dbReference type="CDD" id="cd18186">
    <property type="entry name" value="BTB_POZ_ZBTB_KLHL-like"/>
    <property type="match status" value="1"/>
</dbReference>
<keyword evidence="2" id="KW-1185">Reference proteome</keyword>
<dbReference type="InterPro" id="IPR044714">
    <property type="entry name" value="AtSIBP1-like"/>
</dbReference>
<evidence type="ECO:0000313" key="3">
    <source>
        <dbReference type="WBParaSite" id="PDA_v2.g2322.t1"/>
    </source>
</evidence>
<feature type="domain" description="BTB" evidence="1">
    <location>
        <begin position="214"/>
        <end position="277"/>
    </location>
</feature>
<dbReference type="PANTHER" id="PTHR46672:SF4">
    <property type="entry name" value="OS08G0495500 PROTEIN"/>
    <property type="match status" value="1"/>
</dbReference>
<evidence type="ECO:0000259" key="1">
    <source>
        <dbReference type="PROSITE" id="PS50097"/>
    </source>
</evidence>
<dbReference type="WBParaSite" id="PDA_v2.g2322.t1">
    <property type="protein sequence ID" value="PDA_v2.g2322.t1"/>
    <property type="gene ID" value="PDA_v2.g2322"/>
</dbReference>
<dbReference type="InterPro" id="IPR000210">
    <property type="entry name" value="BTB/POZ_dom"/>
</dbReference>
<accession>A0A914PWQ1</accession>
<reference evidence="3" key="1">
    <citation type="submission" date="2022-11" db="UniProtKB">
        <authorList>
            <consortium name="WormBaseParasite"/>
        </authorList>
    </citation>
    <scope>IDENTIFICATION</scope>
</reference>
<protein>
    <submittedName>
        <fullName evidence="3">BTB domain-containing protein</fullName>
    </submittedName>
</protein>
<dbReference type="SMART" id="SM00225">
    <property type="entry name" value="BTB"/>
    <property type="match status" value="1"/>
</dbReference>
<organism evidence="2 3">
    <name type="scientific">Panagrolaimus davidi</name>
    <dbReference type="NCBI Taxonomy" id="227884"/>
    <lineage>
        <taxon>Eukaryota</taxon>
        <taxon>Metazoa</taxon>
        <taxon>Ecdysozoa</taxon>
        <taxon>Nematoda</taxon>
        <taxon>Chromadorea</taxon>
        <taxon>Rhabditida</taxon>
        <taxon>Tylenchina</taxon>
        <taxon>Panagrolaimomorpha</taxon>
        <taxon>Panagrolaimoidea</taxon>
        <taxon>Panagrolaimidae</taxon>
        <taxon>Panagrolaimus</taxon>
    </lineage>
</organism>
<dbReference type="InterPro" id="IPR011333">
    <property type="entry name" value="SKP1/BTB/POZ_sf"/>
</dbReference>
<dbReference type="Pfam" id="PF00651">
    <property type="entry name" value="BTB"/>
    <property type="match status" value="1"/>
</dbReference>
<dbReference type="Gene3D" id="3.30.710.10">
    <property type="entry name" value="Potassium Channel Kv1.1, Chain A"/>
    <property type="match status" value="1"/>
</dbReference>
<sequence length="402" mass="47430">MAPTVIEINDYTVAPTEHPHQIKCPIGFTWIIDKDIALNKDDKEDIFSKVYLVPGFPGIKYQLSLNFGPKYEEEDRRVTPIFCFWLDGSRDITCKFYMNAKFNFSNKTICNISKWMGNCLGDEENLVVDEIDLFKWSYAKWIRRKNKHIVDGKLTIIFEGNIIIEKAFYSKLYDPWKLWDEINALKTDTAGRNFVIATEGQELKVIHSYQLKKLDRLLFTNSKFGEKELFVHKEILQKNSTVFARMFELNWKETAENRIEIPDISFKLLQIAIDLLYKKSYEDLLKEEEYIELYFFADKYDFEEIRKAVRRCMMLTPFSVVEYANLAVKYSLDLLKAECQKYLIEYSKCSYPIENIKLLNDEIKNNIFYETFTTSKIAVPPQYANVCYNNNEGAIGLYHLRK</sequence>
<dbReference type="PROSITE" id="PS50097">
    <property type="entry name" value="BTB"/>
    <property type="match status" value="1"/>
</dbReference>
<dbReference type="AlphaFoldDB" id="A0A914PWQ1"/>
<dbReference type="SUPFAM" id="SSF54695">
    <property type="entry name" value="POZ domain"/>
    <property type="match status" value="1"/>
</dbReference>
<evidence type="ECO:0000313" key="2">
    <source>
        <dbReference type="Proteomes" id="UP000887578"/>
    </source>
</evidence>
<name>A0A914PWQ1_9BILA</name>
<dbReference type="Proteomes" id="UP000887578">
    <property type="component" value="Unplaced"/>
</dbReference>
<proteinExistence type="predicted"/>